<dbReference type="SUPFAM" id="SSF100950">
    <property type="entry name" value="NagB/RpiA/CoA transferase-like"/>
    <property type="match status" value="1"/>
</dbReference>
<evidence type="ECO:0000313" key="5">
    <source>
        <dbReference type="Proteomes" id="UP000315128"/>
    </source>
</evidence>
<dbReference type="GO" id="GO:0019262">
    <property type="term" value="P:N-acetylneuraminate catabolic process"/>
    <property type="evidence" value="ECO:0007669"/>
    <property type="project" value="TreeGrafter"/>
</dbReference>
<dbReference type="AlphaFoldDB" id="A0A514Z654"/>
<keyword evidence="1" id="KW-0378">Hydrolase</keyword>
<protein>
    <submittedName>
        <fullName evidence="4">Glucosamine-6-phosphate deaminase</fullName>
    </submittedName>
</protein>
<keyword evidence="5" id="KW-1185">Reference proteome</keyword>
<reference evidence="4 5" key="1">
    <citation type="submission" date="2019-07" db="EMBL/GenBank/DDBJ databases">
        <title>Genome sequencing of KACC 19320.</title>
        <authorList>
            <person name="Heo J."/>
            <person name="Kim S.-J."/>
            <person name="Kim J.-S."/>
            <person name="Hong S.-B."/>
            <person name="Kwon S.-W."/>
        </authorList>
    </citation>
    <scope>NUCLEOTIDE SEQUENCE [LARGE SCALE GENOMIC DNA]</scope>
    <source>
        <strain evidence="4 5">KACC 19320</strain>
    </source>
</reference>
<dbReference type="InterPro" id="IPR004547">
    <property type="entry name" value="Glucosamine6P_isomerase"/>
</dbReference>
<dbReference type="PROSITE" id="PS01161">
    <property type="entry name" value="GLC_GALNAC_ISOMERASE"/>
    <property type="match status" value="1"/>
</dbReference>
<keyword evidence="2" id="KW-0119">Carbohydrate metabolism</keyword>
<dbReference type="InterPro" id="IPR006148">
    <property type="entry name" value="Glc/Gal-6P_isomerase"/>
</dbReference>
<dbReference type="GO" id="GO:0042802">
    <property type="term" value="F:identical protein binding"/>
    <property type="evidence" value="ECO:0007669"/>
    <property type="project" value="TreeGrafter"/>
</dbReference>
<name>A0A514Z654_9LACT</name>
<proteinExistence type="predicted"/>
<organism evidence="4 5">
    <name type="scientific">Lactococcus protaetiae</name>
    <dbReference type="NCBI Taxonomy" id="2592653"/>
    <lineage>
        <taxon>Bacteria</taxon>
        <taxon>Bacillati</taxon>
        <taxon>Bacillota</taxon>
        <taxon>Bacilli</taxon>
        <taxon>Lactobacillales</taxon>
        <taxon>Streptococcaceae</taxon>
        <taxon>Lactococcus</taxon>
    </lineage>
</organism>
<accession>A0A514Z654</accession>
<dbReference type="GO" id="GO:0004342">
    <property type="term" value="F:glucosamine-6-phosphate deaminase activity"/>
    <property type="evidence" value="ECO:0007669"/>
    <property type="project" value="InterPro"/>
</dbReference>
<dbReference type="GO" id="GO:0006043">
    <property type="term" value="P:glucosamine catabolic process"/>
    <property type="evidence" value="ECO:0007669"/>
    <property type="project" value="TreeGrafter"/>
</dbReference>
<dbReference type="Proteomes" id="UP000315128">
    <property type="component" value="Chromosome"/>
</dbReference>
<dbReference type="Pfam" id="PF01182">
    <property type="entry name" value="Glucosamine_iso"/>
    <property type="match status" value="1"/>
</dbReference>
<evidence type="ECO:0000256" key="2">
    <source>
        <dbReference type="ARBA" id="ARBA00023277"/>
    </source>
</evidence>
<evidence type="ECO:0000259" key="3">
    <source>
        <dbReference type="Pfam" id="PF01182"/>
    </source>
</evidence>
<evidence type="ECO:0000313" key="4">
    <source>
        <dbReference type="EMBL" id="QDK70069.1"/>
    </source>
</evidence>
<evidence type="ECO:0000256" key="1">
    <source>
        <dbReference type="ARBA" id="ARBA00022801"/>
    </source>
</evidence>
<dbReference type="EMBL" id="CP041356">
    <property type="protein sequence ID" value="QDK70069.1"/>
    <property type="molecule type" value="Genomic_DNA"/>
</dbReference>
<dbReference type="InterPro" id="IPR018321">
    <property type="entry name" value="Glucosamine6P_isomerase_CS"/>
</dbReference>
<gene>
    <name evidence="4" type="ORF">FLP15_01355</name>
</gene>
<dbReference type="PANTHER" id="PTHR11280">
    <property type="entry name" value="GLUCOSAMINE-6-PHOSPHATE ISOMERASE"/>
    <property type="match status" value="1"/>
</dbReference>
<dbReference type="GO" id="GO:0006046">
    <property type="term" value="P:N-acetylglucosamine catabolic process"/>
    <property type="evidence" value="ECO:0007669"/>
    <property type="project" value="TreeGrafter"/>
</dbReference>
<dbReference type="KEGG" id="lack:FLP15_01355"/>
<dbReference type="GO" id="GO:0005975">
    <property type="term" value="P:carbohydrate metabolic process"/>
    <property type="evidence" value="ECO:0007669"/>
    <property type="project" value="InterPro"/>
</dbReference>
<dbReference type="InterPro" id="IPR037171">
    <property type="entry name" value="NagB/RpiA_transferase-like"/>
</dbReference>
<sequence length="250" mass="28178">MSKFQRMRDLMELKKFDSQDELVEQIVKIVSDIISKKPDAVLCFACGETPRPVMDKLFEVRKNGEIDFSRVRLLGLDEWIGVGRGTVGSCSQMLYDDFFSPMKFRTDQINIFDGLSKNLDVDIKNINQIVEELGIDFVLLGIGMNGHIGLNEPGFNPDEKAHVVELSDMTKKVMAKYFDQEINLQQGITLGFSQLLSAQKIILMATGERKAKIVKEIVNSEPNNSLPASMFKQSEHESFFFIDEAAGAKL</sequence>
<dbReference type="GO" id="GO:0005737">
    <property type="term" value="C:cytoplasm"/>
    <property type="evidence" value="ECO:0007669"/>
    <property type="project" value="TreeGrafter"/>
</dbReference>
<dbReference type="OrthoDB" id="9791139at2"/>
<dbReference type="Gene3D" id="3.40.50.1360">
    <property type="match status" value="1"/>
</dbReference>
<dbReference type="PANTHER" id="PTHR11280:SF5">
    <property type="entry name" value="GLUCOSAMINE-6-PHOSPHATE ISOMERASE"/>
    <property type="match status" value="1"/>
</dbReference>
<dbReference type="CDD" id="cd01399">
    <property type="entry name" value="GlcN6P_deaminase"/>
    <property type="match status" value="1"/>
</dbReference>
<feature type="domain" description="Glucosamine/galactosamine-6-phosphate isomerase" evidence="3">
    <location>
        <begin position="19"/>
        <end position="235"/>
    </location>
</feature>